<evidence type="ECO:0000313" key="2">
    <source>
        <dbReference type="Proteomes" id="UP000715781"/>
    </source>
</evidence>
<dbReference type="EMBL" id="JAHHHN010000007">
    <property type="protein sequence ID" value="MBW4562285.1"/>
    <property type="molecule type" value="Genomic_DNA"/>
</dbReference>
<name>A0A951PYJ0_9NOST</name>
<sequence length="169" mass="19462">MARYLKLEITETAEYLEKSLKNAKSASEKERLQMLWWLKTGQVNQHHKLSQLLGRSPASITRWLQQYRQGGLAKLLEVKTAPGAQKKIQGEALEKLKHRLNSPEGFSSYKAIVTWLEQECGLKVKYETVNRFVREKLKADLKASRAVKVKHKKAVVEGCKTTFVWHSKN</sequence>
<evidence type="ECO:0000313" key="1">
    <source>
        <dbReference type="EMBL" id="MBW4562285.1"/>
    </source>
</evidence>
<dbReference type="Proteomes" id="UP000715781">
    <property type="component" value="Unassembled WGS sequence"/>
</dbReference>
<comment type="caution">
    <text evidence="1">The sequence shown here is derived from an EMBL/GenBank/DDBJ whole genome shotgun (WGS) entry which is preliminary data.</text>
</comment>
<accession>A0A951PYJ0</accession>
<reference evidence="1" key="1">
    <citation type="submission" date="2021-05" db="EMBL/GenBank/DDBJ databases">
        <authorList>
            <person name="Pietrasiak N."/>
            <person name="Ward R."/>
            <person name="Stajich J.E."/>
            <person name="Kurbessoian T."/>
        </authorList>
    </citation>
    <scope>NUCLEOTIDE SEQUENCE</scope>
    <source>
        <strain evidence="1">JT2-VF2</strain>
    </source>
</reference>
<organism evidence="1 2">
    <name type="scientific">Mojavia pulchra JT2-VF2</name>
    <dbReference type="NCBI Taxonomy" id="287848"/>
    <lineage>
        <taxon>Bacteria</taxon>
        <taxon>Bacillati</taxon>
        <taxon>Cyanobacteriota</taxon>
        <taxon>Cyanophyceae</taxon>
        <taxon>Nostocales</taxon>
        <taxon>Nostocaceae</taxon>
    </lineage>
</organism>
<dbReference type="AlphaFoldDB" id="A0A951PYJ0"/>
<proteinExistence type="predicted"/>
<dbReference type="SUPFAM" id="SSF46689">
    <property type="entry name" value="Homeodomain-like"/>
    <property type="match status" value="1"/>
</dbReference>
<dbReference type="Pfam" id="PF13565">
    <property type="entry name" value="HTH_32"/>
    <property type="match status" value="1"/>
</dbReference>
<protein>
    <submittedName>
        <fullName evidence="1">Helix-turn-helix domain-containing protein</fullName>
    </submittedName>
</protein>
<gene>
    <name evidence="1" type="ORF">KME32_14265</name>
</gene>
<dbReference type="InterPro" id="IPR009057">
    <property type="entry name" value="Homeodomain-like_sf"/>
</dbReference>
<reference evidence="1" key="2">
    <citation type="journal article" date="2022" name="Microbiol. Resour. Announc.">
        <title>Metagenome Sequencing to Explore Phylogenomics of Terrestrial Cyanobacteria.</title>
        <authorList>
            <person name="Ward R.D."/>
            <person name="Stajich J.E."/>
            <person name="Johansen J.R."/>
            <person name="Huntemann M."/>
            <person name="Clum A."/>
            <person name="Foster B."/>
            <person name="Foster B."/>
            <person name="Roux S."/>
            <person name="Palaniappan K."/>
            <person name="Varghese N."/>
            <person name="Mukherjee S."/>
            <person name="Reddy T.B.K."/>
            <person name="Daum C."/>
            <person name="Copeland A."/>
            <person name="Chen I.A."/>
            <person name="Ivanova N.N."/>
            <person name="Kyrpides N.C."/>
            <person name="Shapiro N."/>
            <person name="Eloe-Fadrosh E.A."/>
            <person name="Pietrasiak N."/>
        </authorList>
    </citation>
    <scope>NUCLEOTIDE SEQUENCE</scope>
    <source>
        <strain evidence="1">JT2-VF2</strain>
    </source>
</reference>